<sequence>MIAQLSAIIALVLLSTASATSPNFRIFDSTAYTNTSIGYATSNINWIPNYVCSPLVEGGALPSATQWQAIVLDWNVHPGYPLVLDCENVYLTSASTADRNLEVMKTLQTWAADVLPEGQIIGWYGLSGNTAASLYRHYRSLIANHSNHAFFPSAYTFSSSLATWNTSLNAVIGKVKAIDASLPVWPFVWPQYHNSPYDFYPVDLWQSQLQVLAGNRDVDGFVIWGGKNHQVCGDACQAVAGRQPWLGTTRSFLKTLYGVYGGQPQRSGGQVFTGA</sequence>
<keyword evidence="1" id="KW-0732">Signal</keyword>
<dbReference type="RefSeq" id="XP_047848517.1">
    <property type="nucleotide sequence ID" value="XM_047992503.1"/>
</dbReference>
<feature type="chain" id="PRO_5040414665" evidence="1">
    <location>
        <begin position="20"/>
        <end position="275"/>
    </location>
</feature>
<evidence type="ECO:0000256" key="1">
    <source>
        <dbReference type="SAM" id="SignalP"/>
    </source>
</evidence>
<dbReference type="GeneID" id="72072688"/>
<accession>A0A9Q8QUD4</accession>
<feature type="signal peptide" evidence="1">
    <location>
        <begin position="1"/>
        <end position="19"/>
    </location>
</feature>
<dbReference type="InterPro" id="IPR013785">
    <property type="entry name" value="Aldolase_TIM"/>
</dbReference>
<dbReference type="KEGG" id="ptkz:JDV02_010745"/>
<organism evidence="2 3">
    <name type="scientific">Purpureocillium takamizusanense</name>
    <dbReference type="NCBI Taxonomy" id="2060973"/>
    <lineage>
        <taxon>Eukaryota</taxon>
        <taxon>Fungi</taxon>
        <taxon>Dikarya</taxon>
        <taxon>Ascomycota</taxon>
        <taxon>Pezizomycotina</taxon>
        <taxon>Sordariomycetes</taxon>
        <taxon>Hypocreomycetidae</taxon>
        <taxon>Hypocreales</taxon>
        <taxon>Ophiocordycipitaceae</taxon>
        <taxon>Purpureocillium</taxon>
    </lineage>
</organism>
<name>A0A9Q8QUD4_9HYPO</name>
<dbReference type="AlphaFoldDB" id="A0A9Q8QUD4"/>
<proteinExistence type="predicted"/>
<dbReference type="EMBL" id="CP086367">
    <property type="protein sequence ID" value="UNI25036.1"/>
    <property type="molecule type" value="Genomic_DNA"/>
</dbReference>
<keyword evidence="3" id="KW-1185">Reference proteome</keyword>
<gene>
    <name evidence="2" type="ORF">JDV02_010745</name>
</gene>
<evidence type="ECO:0000313" key="2">
    <source>
        <dbReference type="EMBL" id="UNI25036.1"/>
    </source>
</evidence>
<evidence type="ECO:0000313" key="3">
    <source>
        <dbReference type="Proteomes" id="UP000829364"/>
    </source>
</evidence>
<dbReference type="Gene3D" id="3.20.20.70">
    <property type="entry name" value="Aldolase class I"/>
    <property type="match status" value="1"/>
</dbReference>
<dbReference type="OrthoDB" id="4139606at2759"/>
<dbReference type="Proteomes" id="UP000829364">
    <property type="component" value="Chromosome 14"/>
</dbReference>
<protein>
    <submittedName>
        <fullName evidence="2">Uncharacterized protein</fullName>
    </submittedName>
</protein>
<reference evidence="2" key="1">
    <citation type="submission" date="2021-11" db="EMBL/GenBank/DDBJ databases">
        <title>Purpureocillium_takamizusanense_genome.</title>
        <authorList>
            <person name="Nguyen N.-H."/>
        </authorList>
    </citation>
    <scope>NUCLEOTIDE SEQUENCE</scope>
    <source>
        <strain evidence="2">PT3</strain>
    </source>
</reference>